<gene>
    <name evidence="1" type="ORF">Xinn_03677</name>
    <name evidence="2" type="ORF">XIS1_310006</name>
</gene>
<evidence type="ECO:0000313" key="4">
    <source>
        <dbReference type="Proteomes" id="UP000224871"/>
    </source>
</evidence>
<keyword evidence="4" id="KW-1185">Reference proteome</keyword>
<reference evidence="2" key="1">
    <citation type="submission" date="2016-12" db="EMBL/GenBank/DDBJ databases">
        <authorList>
            <person name="Song W.-J."/>
            <person name="Kurnit D.M."/>
        </authorList>
    </citation>
    <scope>NUCLEOTIDE SEQUENCE [LARGE SCALE GENOMIC DNA]</scope>
    <source>
        <strain evidence="2">HGB1681</strain>
    </source>
</reference>
<accession>A0A1N6MXC9</accession>
<dbReference type="Pfam" id="PF11080">
    <property type="entry name" value="GhoS"/>
    <property type="match status" value="1"/>
</dbReference>
<protein>
    <submittedName>
        <fullName evidence="2">Uncharacterized protein</fullName>
    </submittedName>
</protein>
<dbReference type="Proteomes" id="UP000224871">
    <property type="component" value="Unassembled WGS sequence"/>
</dbReference>
<proteinExistence type="predicted"/>
<dbReference type="InterPro" id="IPR022597">
    <property type="entry name" value="GhoS"/>
</dbReference>
<dbReference type="Gene3D" id="3.30.70.2360">
    <property type="match status" value="1"/>
</dbReference>
<dbReference type="OrthoDB" id="330204at2"/>
<dbReference type="EMBL" id="FTLG01000172">
    <property type="protein sequence ID" value="SIP73538.1"/>
    <property type="molecule type" value="Genomic_DNA"/>
</dbReference>
<dbReference type="GO" id="GO:0004521">
    <property type="term" value="F:RNA endonuclease activity"/>
    <property type="evidence" value="ECO:0007669"/>
    <property type="project" value="InterPro"/>
</dbReference>
<name>A0A1N6MXC9_9GAMM</name>
<evidence type="ECO:0000313" key="1">
    <source>
        <dbReference type="EMBL" id="PHM29455.1"/>
    </source>
</evidence>
<reference evidence="3" key="2">
    <citation type="submission" date="2016-12" db="EMBL/GenBank/DDBJ databases">
        <authorList>
            <person name="Gaudriault S."/>
        </authorList>
    </citation>
    <scope>NUCLEOTIDE SEQUENCE [LARGE SCALE GENOMIC DNA]</scope>
    <source>
        <strain evidence="3">HGB1681 (deposited as PTA-6826 in the American Type Culture Collection)</strain>
    </source>
</reference>
<organism evidence="2 3">
    <name type="scientific">Xenorhabdus innexi</name>
    <dbReference type="NCBI Taxonomy" id="290109"/>
    <lineage>
        <taxon>Bacteria</taxon>
        <taxon>Pseudomonadati</taxon>
        <taxon>Pseudomonadota</taxon>
        <taxon>Gammaproteobacteria</taxon>
        <taxon>Enterobacterales</taxon>
        <taxon>Morganellaceae</taxon>
        <taxon>Xenorhabdus</taxon>
    </lineage>
</organism>
<sequence length="99" mass="11111">MASYLVRVELYGTGSAGYEKLHKRMTGNQFSRSIRFPDGKWHRLPSGTYIGNSSLGSLQLAEKIKSIAKSYSSKDPSIFVCTYSNWSAALYIDKDHPEN</sequence>
<dbReference type="InterPro" id="IPR038241">
    <property type="entry name" value="GhoS_sf"/>
</dbReference>
<evidence type="ECO:0000313" key="2">
    <source>
        <dbReference type="EMBL" id="SIP73538.1"/>
    </source>
</evidence>
<dbReference type="EMBL" id="NIBU01000081">
    <property type="protein sequence ID" value="PHM29455.1"/>
    <property type="molecule type" value="Genomic_DNA"/>
</dbReference>
<evidence type="ECO:0000313" key="3">
    <source>
        <dbReference type="Proteomes" id="UP000196435"/>
    </source>
</evidence>
<dbReference type="RefSeq" id="WP_086953065.1">
    <property type="nucleotide sequence ID" value="NZ_CAWNQC010000283.1"/>
</dbReference>
<reference evidence="1 4" key="3">
    <citation type="journal article" date="2017" name="Nat. Microbiol.">
        <title>Natural product diversity associated with the nematode symbionts Photorhabdus and Xenorhabdus.</title>
        <authorList>
            <person name="Tobias N.J."/>
            <person name="Wolff H."/>
            <person name="Djahanschiri B."/>
            <person name="Grundmann F."/>
            <person name="Kronenwerth M."/>
            <person name="Shi Y.M."/>
            <person name="Simonyi S."/>
            <person name="Grun P."/>
            <person name="Shapiro-Ilan D."/>
            <person name="Pidot S.J."/>
            <person name="Stinear T.P."/>
            <person name="Ebersberger I."/>
            <person name="Bode H.B."/>
        </authorList>
    </citation>
    <scope>NUCLEOTIDE SEQUENCE [LARGE SCALE GENOMIC DNA]</scope>
    <source>
        <strain evidence="1 4">DSM 16336</strain>
    </source>
</reference>
<dbReference type="AlphaFoldDB" id="A0A1N6MXC9"/>
<dbReference type="Proteomes" id="UP000196435">
    <property type="component" value="Unassembled WGS sequence"/>
</dbReference>